<dbReference type="InterPro" id="IPR036373">
    <property type="entry name" value="Ribosomal_bL17_sf"/>
</dbReference>
<accession>A0A2M6XV09</accession>
<evidence type="ECO:0000256" key="4">
    <source>
        <dbReference type="ARBA" id="ARBA00035494"/>
    </source>
</evidence>
<dbReference type="Proteomes" id="UP000229784">
    <property type="component" value="Unassembled WGS sequence"/>
</dbReference>
<dbReference type="GO" id="GO:0022625">
    <property type="term" value="C:cytosolic large ribosomal subunit"/>
    <property type="evidence" value="ECO:0007669"/>
    <property type="project" value="TreeGrafter"/>
</dbReference>
<dbReference type="Gene3D" id="3.90.1030.10">
    <property type="entry name" value="Ribosomal protein L17"/>
    <property type="match status" value="1"/>
</dbReference>
<reference evidence="8" key="1">
    <citation type="submission" date="2017-09" db="EMBL/GenBank/DDBJ databases">
        <title>Depth-based differentiation of microbial function through sediment-hosted aquifers and enrichment of novel symbionts in the deep terrestrial subsurface.</title>
        <authorList>
            <person name="Probst A.J."/>
            <person name="Ladd B."/>
            <person name="Jarett J.K."/>
            <person name="Geller-Mcgrath D.E."/>
            <person name="Sieber C.M.K."/>
            <person name="Emerson J.B."/>
            <person name="Anantharaman K."/>
            <person name="Thomas B.C."/>
            <person name="Malmstrom R."/>
            <person name="Stieglmeier M."/>
            <person name="Klingl A."/>
            <person name="Woyke T."/>
            <person name="Ryan C.M."/>
            <person name="Banfield J.F."/>
        </authorList>
    </citation>
    <scope>NUCLEOTIDE SEQUENCE [LARGE SCALE GENOMIC DNA]</scope>
</reference>
<organism evidence="7 8">
    <name type="scientific">bacterium (Candidatus Gribaldobacteria) CG08_land_8_20_14_0_20_39_15</name>
    <dbReference type="NCBI Taxonomy" id="2014273"/>
    <lineage>
        <taxon>Bacteria</taxon>
        <taxon>Candidatus Gribaldobacteria</taxon>
    </lineage>
</organism>
<dbReference type="GO" id="GO:0003735">
    <property type="term" value="F:structural constituent of ribosome"/>
    <property type="evidence" value="ECO:0007669"/>
    <property type="project" value="InterPro"/>
</dbReference>
<comment type="caution">
    <text evidence="7">The sequence shown here is derived from an EMBL/GenBank/DDBJ whole genome shotgun (WGS) entry which is preliminary data.</text>
</comment>
<dbReference type="SUPFAM" id="SSF64263">
    <property type="entry name" value="Prokaryotic ribosomal protein L17"/>
    <property type="match status" value="1"/>
</dbReference>
<keyword evidence="2 5" id="KW-0689">Ribosomal protein</keyword>
<proteinExistence type="inferred from homology"/>
<dbReference type="Pfam" id="PF01196">
    <property type="entry name" value="Ribosomal_L17"/>
    <property type="match status" value="1"/>
</dbReference>
<dbReference type="EMBL" id="PEXQ01000018">
    <property type="protein sequence ID" value="PIU16286.1"/>
    <property type="molecule type" value="Genomic_DNA"/>
</dbReference>
<dbReference type="AlphaFoldDB" id="A0A2M6XV09"/>
<evidence type="ECO:0000313" key="8">
    <source>
        <dbReference type="Proteomes" id="UP000229784"/>
    </source>
</evidence>
<evidence type="ECO:0000256" key="3">
    <source>
        <dbReference type="ARBA" id="ARBA00023274"/>
    </source>
</evidence>
<gene>
    <name evidence="7" type="ORF">COT20_00735</name>
</gene>
<sequence>MKHLKKNRKFSRKSDQRAALLNSLARNFFLKGRMRTTQAKAKEIKPIVEKILTKAKKGDLAARRLLLRYFSPVLTKKIIEEIAPIYKSRPGGYCRIIRLNQRKSDGAQMAIIELVKS</sequence>
<keyword evidence="3 5" id="KW-0687">Ribonucleoprotein</keyword>
<protein>
    <recommendedName>
        <fullName evidence="4 6">50S ribosomal protein L17</fullName>
    </recommendedName>
</protein>
<evidence type="ECO:0000256" key="2">
    <source>
        <dbReference type="ARBA" id="ARBA00022980"/>
    </source>
</evidence>
<evidence type="ECO:0000313" key="7">
    <source>
        <dbReference type="EMBL" id="PIU16286.1"/>
    </source>
</evidence>
<dbReference type="PANTHER" id="PTHR14413">
    <property type="entry name" value="RIBOSOMAL PROTEIN L17"/>
    <property type="match status" value="1"/>
</dbReference>
<comment type="similarity">
    <text evidence="1 5">Belongs to the bacterial ribosomal protein bL17 family.</text>
</comment>
<dbReference type="GO" id="GO:0006412">
    <property type="term" value="P:translation"/>
    <property type="evidence" value="ECO:0007669"/>
    <property type="project" value="InterPro"/>
</dbReference>
<dbReference type="PANTHER" id="PTHR14413:SF16">
    <property type="entry name" value="LARGE RIBOSOMAL SUBUNIT PROTEIN BL17M"/>
    <property type="match status" value="1"/>
</dbReference>
<dbReference type="NCBIfam" id="TIGR00059">
    <property type="entry name" value="L17"/>
    <property type="match status" value="1"/>
</dbReference>
<evidence type="ECO:0000256" key="6">
    <source>
        <dbReference type="RuleBase" id="RU000661"/>
    </source>
</evidence>
<evidence type="ECO:0000256" key="1">
    <source>
        <dbReference type="ARBA" id="ARBA00008777"/>
    </source>
</evidence>
<evidence type="ECO:0000256" key="5">
    <source>
        <dbReference type="RuleBase" id="RU000660"/>
    </source>
</evidence>
<dbReference type="InterPro" id="IPR000456">
    <property type="entry name" value="Ribosomal_bL17"/>
</dbReference>
<name>A0A2M6XV09_9BACT</name>